<evidence type="ECO:0000313" key="3">
    <source>
        <dbReference type="EMBL" id="KYB46183.1"/>
    </source>
</evidence>
<gene>
    <name evidence="3" type="ORF">AB664_24565</name>
</gene>
<dbReference type="PROSITE" id="PS00726">
    <property type="entry name" value="AP_NUCLEASE_F1_1"/>
    <property type="match status" value="1"/>
</dbReference>
<dbReference type="InterPro" id="IPR036691">
    <property type="entry name" value="Endo/exonu/phosph_ase_sf"/>
</dbReference>
<dbReference type="Gene3D" id="3.60.10.10">
    <property type="entry name" value="Endonuclease/exonuclease/phosphatase"/>
    <property type="match status" value="1"/>
</dbReference>
<feature type="domain" description="Endonuclease/exonuclease/phosphatase" evidence="2">
    <location>
        <begin position="15"/>
        <end position="91"/>
    </location>
</feature>
<reference evidence="3" key="1">
    <citation type="submission" date="2016-02" db="EMBL/GenBank/DDBJ databases">
        <title>Genomic sequences of Ochrobactrum anthropi.</title>
        <authorList>
            <person name="Chudasama K.S."/>
            <person name="Thaker V.S."/>
        </authorList>
    </citation>
    <scope>NUCLEOTIDE SEQUENCE [LARGE SCALE GENOMIC DNA]</scope>
    <source>
        <strain evidence="3">SUBG007</strain>
    </source>
</reference>
<dbReference type="PANTHER" id="PTHR43250">
    <property type="entry name" value="EXODEOXYRIBONUCLEASE III"/>
    <property type="match status" value="1"/>
</dbReference>
<dbReference type="Pfam" id="PF03372">
    <property type="entry name" value="Exo_endo_phos"/>
    <property type="match status" value="1"/>
</dbReference>
<dbReference type="InterPro" id="IPR037493">
    <property type="entry name" value="ExoIII-like"/>
</dbReference>
<dbReference type="InterPro" id="IPR005135">
    <property type="entry name" value="Endo/exonuclease/phosphatase"/>
</dbReference>
<dbReference type="SUPFAM" id="SSF56219">
    <property type="entry name" value="DNase I-like"/>
    <property type="match status" value="1"/>
</dbReference>
<dbReference type="PANTHER" id="PTHR43250:SF1">
    <property type="entry name" value="EXODEOXYRIBONUCLEASE III"/>
    <property type="match status" value="1"/>
</dbReference>
<dbReference type="GO" id="GO:0004519">
    <property type="term" value="F:endonuclease activity"/>
    <property type="evidence" value="ECO:0007669"/>
    <property type="project" value="InterPro"/>
</dbReference>
<comment type="caution">
    <text evidence="3">The sequence shown here is derived from an EMBL/GenBank/DDBJ whole genome shotgun (WGS) entry which is preliminary data.</text>
</comment>
<sequence length="129" mass="14502">MTSPTYHLMGLMKIATYNVNGVNGRLEGLIRWLQKDRPDIVGLQELKTVNEKFPFEKLESIGYGSVWHGEKGFNGVAILARDTTPVLTRVGLPGPIPDPHSRLYRSGSGRYPDRLSLPPQWQSGRQPQF</sequence>
<dbReference type="GO" id="GO:0006281">
    <property type="term" value="P:DNA repair"/>
    <property type="evidence" value="ECO:0007669"/>
    <property type="project" value="InterPro"/>
</dbReference>
<evidence type="ECO:0000256" key="1">
    <source>
        <dbReference type="SAM" id="MobiDB-lite"/>
    </source>
</evidence>
<accession>A0A656Z688</accession>
<feature type="region of interest" description="Disordered" evidence="1">
    <location>
        <begin position="90"/>
        <end position="129"/>
    </location>
</feature>
<feature type="compositionally biased region" description="Polar residues" evidence="1">
    <location>
        <begin position="119"/>
        <end position="129"/>
    </location>
</feature>
<dbReference type="AlphaFoldDB" id="A0A656Z688"/>
<proteinExistence type="predicted"/>
<dbReference type="EMBL" id="LUAY01000685">
    <property type="protein sequence ID" value="KYB46183.1"/>
    <property type="molecule type" value="Genomic_DNA"/>
</dbReference>
<dbReference type="InterPro" id="IPR020847">
    <property type="entry name" value="AP_endonuclease_F1_BS"/>
</dbReference>
<protein>
    <recommendedName>
        <fullName evidence="2">Endonuclease/exonuclease/phosphatase domain-containing protein</fullName>
    </recommendedName>
</protein>
<dbReference type="GO" id="GO:0003677">
    <property type="term" value="F:DNA binding"/>
    <property type="evidence" value="ECO:0007669"/>
    <property type="project" value="InterPro"/>
</dbReference>
<dbReference type="GO" id="GO:0008311">
    <property type="term" value="F:double-stranded DNA 3'-5' DNA exonuclease activity"/>
    <property type="evidence" value="ECO:0007669"/>
    <property type="project" value="InterPro"/>
</dbReference>
<evidence type="ECO:0000259" key="2">
    <source>
        <dbReference type="Pfam" id="PF03372"/>
    </source>
</evidence>
<name>A0A656Z688_BRUAN</name>
<organism evidence="3">
    <name type="scientific">Brucella anthropi</name>
    <name type="common">Ochrobactrum anthropi</name>
    <dbReference type="NCBI Taxonomy" id="529"/>
    <lineage>
        <taxon>Bacteria</taxon>
        <taxon>Pseudomonadati</taxon>
        <taxon>Pseudomonadota</taxon>
        <taxon>Alphaproteobacteria</taxon>
        <taxon>Hyphomicrobiales</taxon>
        <taxon>Brucellaceae</taxon>
        <taxon>Brucella/Ochrobactrum group</taxon>
        <taxon>Brucella</taxon>
    </lineage>
</organism>